<dbReference type="AlphaFoldDB" id="A0AA85IYT9"/>
<evidence type="ECO:0000313" key="2">
    <source>
        <dbReference type="Proteomes" id="UP000050795"/>
    </source>
</evidence>
<keyword evidence="1" id="KW-0812">Transmembrane</keyword>
<keyword evidence="1" id="KW-0472">Membrane</keyword>
<protein>
    <submittedName>
        <fullName evidence="3">Glycosyltransferase</fullName>
    </submittedName>
</protein>
<dbReference type="WBParaSite" id="TREG1_129350.1">
    <property type="protein sequence ID" value="TREG1_129350.1"/>
    <property type="gene ID" value="TREG1_129350"/>
</dbReference>
<reference evidence="3" key="2">
    <citation type="submission" date="2023-11" db="UniProtKB">
        <authorList>
            <consortium name="WormBaseParasite"/>
        </authorList>
    </citation>
    <scope>IDENTIFICATION</scope>
</reference>
<name>A0AA85IYT9_TRIRE</name>
<proteinExistence type="predicted"/>
<evidence type="ECO:0000256" key="1">
    <source>
        <dbReference type="SAM" id="Phobius"/>
    </source>
</evidence>
<keyword evidence="1" id="KW-1133">Transmembrane helix</keyword>
<accession>A0AA85IYT9</accession>
<dbReference type="Proteomes" id="UP000050795">
    <property type="component" value="Unassembled WGS sequence"/>
</dbReference>
<evidence type="ECO:0000313" key="3">
    <source>
        <dbReference type="WBParaSite" id="TREG1_129350.1"/>
    </source>
</evidence>
<organism evidence="2 3">
    <name type="scientific">Trichobilharzia regenti</name>
    <name type="common">Nasal bird schistosome</name>
    <dbReference type="NCBI Taxonomy" id="157069"/>
    <lineage>
        <taxon>Eukaryota</taxon>
        <taxon>Metazoa</taxon>
        <taxon>Spiralia</taxon>
        <taxon>Lophotrochozoa</taxon>
        <taxon>Platyhelminthes</taxon>
        <taxon>Trematoda</taxon>
        <taxon>Digenea</taxon>
        <taxon>Strigeidida</taxon>
        <taxon>Schistosomatoidea</taxon>
        <taxon>Schistosomatidae</taxon>
        <taxon>Trichobilharzia</taxon>
    </lineage>
</organism>
<feature type="transmembrane region" description="Helical" evidence="1">
    <location>
        <begin position="6"/>
        <end position="24"/>
    </location>
</feature>
<reference evidence="2" key="1">
    <citation type="submission" date="2022-06" db="EMBL/GenBank/DDBJ databases">
        <authorList>
            <person name="Berger JAMES D."/>
            <person name="Berger JAMES D."/>
        </authorList>
    </citation>
    <scope>NUCLEOTIDE SEQUENCE [LARGE SCALE GENOMIC DNA]</scope>
</reference>
<keyword evidence="2" id="KW-1185">Reference proteome</keyword>
<sequence length="91" mass="10397">MTRLNYQLVLLYLSFITLAMYLQLGTNAYMLPNRYHLAPYANDYDSDAIMYRHMLVPLSSVLSTRMHKRGPELIIPFISGGAPAKKSDDVE</sequence>